<gene>
    <name evidence="1" type="ORF">ASZ90_002466</name>
</gene>
<reference evidence="1" key="1">
    <citation type="journal article" date="2015" name="Proc. Natl. Acad. Sci. U.S.A.">
        <title>Networks of energetic and metabolic interactions define dynamics in microbial communities.</title>
        <authorList>
            <person name="Embree M."/>
            <person name="Liu J.K."/>
            <person name="Al-Bassam M.M."/>
            <person name="Zengler K."/>
        </authorList>
    </citation>
    <scope>NUCLEOTIDE SEQUENCE</scope>
</reference>
<comment type="caution">
    <text evidence="1">The sequence shown here is derived from an EMBL/GenBank/DDBJ whole genome shotgun (WGS) entry which is preliminary data.</text>
</comment>
<sequence length="86" mass="9666">MAVEWEKHDDTTFYINLAKALLVAVVFDRMGTPGWKVQVGKRSLKDKFATAEDAKKVAVAYAERVLNQCREELEAMKSAEPPPKKA</sequence>
<accession>A0A0W8G3F0</accession>
<evidence type="ECO:0000313" key="1">
    <source>
        <dbReference type="EMBL" id="KUG27679.1"/>
    </source>
</evidence>
<proteinExistence type="predicted"/>
<protein>
    <submittedName>
        <fullName evidence="1">Uncharacterized protein</fullName>
    </submittedName>
</protein>
<name>A0A0W8G3F0_9ZZZZ</name>
<organism evidence="1">
    <name type="scientific">hydrocarbon metagenome</name>
    <dbReference type="NCBI Taxonomy" id="938273"/>
    <lineage>
        <taxon>unclassified sequences</taxon>
        <taxon>metagenomes</taxon>
        <taxon>ecological metagenomes</taxon>
    </lineage>
</organism>
<dbReference type="AlphaFoldDB" id="A0A0W8G3F0"/>
<dbReference type="EMBL" id="LNQE01000300">
    <property type="protein sequence ID" value="KUG27679.1"/>
    <property type="molecule type" value="Genomic_DNA"/>
</dbReference>